<accession>A0AAN9GIE0</accession>
<sequence length="132" mass="15085">MKYQSYLPIETTHSKNKVLSSPGINSHTHTHTHTSRFTTLIAAKSLQQWRLQIAALCQLNALYSSLIDDNLARKTFHHTARDNLCHYMHVYFILSIDTSKRWALFSMIKSCRTAGKTTVATCDLSHYCLQGQ</sequence>
<reference evidence="1 2" key="1">
    <citation type="submission" date="2024-02" db="EMBL/GenBank/DDBJ databases">
        <title>Chromosome-scale genome assembly of the rough periwinkle Littorina saxatilis.</title>
        <authorList>
            <person name="De Jode A."/>
            <person name="Faria R."/>
            <person name="Formenti G."/>
            <person name="Sims Y."/>
            <person name="Smith T.P."/>
            <person name="Tracey A."/>
            <person name="Wood J.M.D."/>
            <person name="Zagrodzka Z.B."/>
            <person name="Johannesson K."/>
            <person name="Butlin R.K."/>
            <person name="Leder E.H."/>
        </authorList>
    </citation>
    <scope>NUCLEOTIDE SEQUENCE [LARGE SCALE GENOMIC DNA]</scope>
    <source>
        <strain evidence="1">Snail1</strain>
        <tissue evidence="1">Muscle</tissue>
    </source>
</reference>
<organism evidence="1 2">
    <name type="scientific">Littorina saxatilis</name>
    <dbReference type="NCBI Taxonomy" id="31220"/>
    <lineage>
        <taxon>Eukaryota</taxon>
        <taxon>Metazoa</taxon>
        <taxon>Spiralia</taxon>
        <taxon>Lophotrochozoa</taxon>
        <taxon>Mollusca</taxon>
        <taxon>Gastropoda</taxon>
        <taxon>Caenogastropoda</taxon>
        <taxon>Littorinimorpha</taxon>
        <taxon>Littorinoidea</taxon>
        <taxon>Littorinidae</taxon>
        <taxon>Littorina</taxon>
    </lineage>
</organism>
<name>A0AAN9GIE0_9CAEN</name>
<proteinExistence type="predicted"/>
<protein>
    <submittedName>
        <fullName evidence="1">Uncharacterized protein</fullName>
    </submittedName>
</protein>
<evidence type="ECO:0000313" key="1">
    <source>
        <dbReference type="EMBL" id="KAK7109998.1"/>
    </source>
</evidence>
<dbReference type="Proteomes" id="UP001374579">
    <property type="component" value="Unassembled WGS sequence"/>
</dbReference>
<comment type="caution">
    <text evidence="1">The sequence shown here is derived from an EMBL/GenBank/DDBJ whole genome shotgun (WGS) entry which is preliminary data.</text>
</comment>
<evidence type="ECO:0000313" key="2">
    <source>
        <dbReference type="Proteomes" id="UP001374579"/>
    </source>
</evidence>
<dbReference type="AlphaFoldDB" id="A0AAN9GIE0"/>
<keyword evidence="2" id="KW-1185">Reference proteome</keyword>
<dbReference type="EMBL" id="JBAMIC010000003">
    <property type="protein sequence ID" value="KAK7109998.1"/>
    <property type="molecule type" value="Genomic_DNA"/>
</dbReference>
<gene>
    <name evidence="1" type="ORF">V1264_013939</name>
</gene>